<dbReference type="Proteomes" id="UP000502260">
    <property type="component" value="Chromosome"/>
</dbReference>
<dbReference type="Gene3D" id="3.10.420.10">
    <property type="entry name" value="SecB-like"/>
    <property type="match status" value="1"/>
</dbReference>
<evidence type="ECO:0000256" key="3">
    <source>
        <dbReference type="ARBA" id="ARBA00022927"/>
    </source>
</evidence>
<keyword evidence="3 6" id="KW-0653">Protein transport</keyword>
<evidence type="ECO:0000256" key="2">
    <source>
        <dbReference type="ARBA" id="ARBA00022448"/>
    </source>
</evidence>
<dbReference type="InterPro" id="IPR035958">
    <property type="entry name" value="SecB-like_sf"/>
</dbReference>
<protein>
    <recommendedName>
        <fullName evidence="6">Protein-export protein SecB</fullName>
    </recommendedName>
</protein>
<comment type="function">
    <text evidence="6">One of the proteins required for the normal export of preproteins out of the cell cytoplasm. It is a molecular chaperone that binds to a subset of precursor proteins, maintaining them in a translocation-competent state. It also specifically binds to its receptor SecA.</text>
</comment>
<comment type="subcellular location">
    <subcellularLocation>
        <location evidence="6">Cytoplasm</location>
    </subcellularLocation>
</comment>
<keyword evidence="5 6" id="KW-0143">Chaperone</keyword>
<dbReference type="NCBIfam" id="TIGR00809">
    <property type="entry name" value="secB"/>
    <property type="match status" value="1"/>
</dbReference>
<dbReference type="SUPFAM" id="SSF54611">
    <property type="entry name" value="SecB-like"/>
    <property type="match status" value="1"/>
</dbReference>
<dbReference type="RefSeq" id="WP_173059261.1">
    <property type="nucleotide sequence ID" value="NZ_AP022853.1"/>
</dbReference>
<dbReference type="GO" id="GO:0006457">
    <property type="term" value="P:protein folding"/>
    <property type="evidence" value="ECO:0007669"/>
    <property type="project" value="UniProtKB-UniRule"/>
</dbReference>
<dbReference type="EMBL" id="AP022853">
    <property type="protein sequence ID" value="BCB25387.1"/>
    <property type="molecule type" value="Genomic_DNA"/>
</dbReference>
<evidence type="ECO:0000256" key="4">
    <source>
        <dbReference type="ARBA" id="ARBA00023010"/>
    </source>
</evidence>
<dbReference type="InterPro" id="IPR003708">
    <property type="entry name" value="SecB"/>
</dbReference>
<dbReference type="HAMAP" id="MF_00821">
    <property type="entry name" value="SecB"/>
    <property type="match status" value="1"/>
</dbReference>
<accession>A0A6F8V8E1</accession>
<dbReference type="Pfam" id="PF02556">
    <property type="entry name" value="SecB"/>
    <property type="match status" value="1"/>
</dbReference>
<evidence type="ECO:0000256" key="5">
    <source>
        <dbReference type="ARBA" id="ARBA00023186"/>
    </source>
</evidence>
<keyword evidence="2 6" id="KW-0813">Transport</keyword>
<comment type="subunit">
    <text evidence="6">Homotetramer, a dimer of dimers. One homotetramer interacts with 1 SecA dimer.</text>
</comment>
<evidence type="ECO:0000256" key="6">
    <source>
        <dbReference type="HAMAP-Rule" id="MF_00821"/>
    </source>
</evidence>
<name>A0A6F8V8E1_9PROT</name>
<evidence type="ECO:0000313" key="7">
    <source>
        <dbReference type="EMBL" id="BCB25387.1"/>
    </source>
</evidence>
<dbReference type="PANTHER" id="PTHR36918">
    <property type="match status" value="1"/>
</dbReference>
<dbReference type="NCBIfam" id="NF004394">
    <property type="entry name" value="PRK05751.1-5"/>
    <property type="match status" value="1"/>
</dbReference>
<keyword evidence="4 6" id="KW-0811">Translocation</keyword>
<evidence type="ECO:0000256" key="1">
    <source>
        <dbReference type="ARBA" id="ARBA00009990"/>
    </source>
</evidence>
<dbReference type="GO" id="GO:0051082">
    <property type="term" value="F:unfolded protein binding"/>
    <property type="evidence" value="ECO:0007669"/>
    <property type="project" value="InterPro"/>
</dbReference>
<keyword evidence="6" id="KW-0963">Cytoplasm</keyword>
<keyword evidence="8" id="KW-1185">Reference proteome</keyword>
<dbReference type="AlphaFoldDB" id="A0A6F8V8E1"/>
<proteinExistence type="inferred from homology"/>
<dbReference type="PRINTS" id="PR01594">
    <property type="entry name" value="SECBCHAPRONE"/>
</dbReference>
<organism evidence="7 8">
    <name type="scientific">Sulfurimicrobium lacus</name>
    <dbReference type="NCBI Taxonomy" id="2715678"/>
    <lineage>
        <taxon>Bacteria</taxon>
        <taxon>Pseudomonadati</taxon>
        <taxon>Pseudomonadota</taxon>
        <taxon>Betaproteobacteria</taxon>
        <taxon>Nitrosomonadales</taxon>
        <taxon>Sulfuricellaceae</taxon>
        <taxon>Sulfurimicrobium</taxon>
    </lineage>
</organism>
<sequence length="153" mass="16802">MSEEQKQPVFGIEKVYVKGISLELPNAPQIFLEQGTPVINVEVHTAAAQLDAGVFEAVLTVTVTSKLENDKTVFLVEAAQAGIFRISDVPQEDIEPLLGIACPNILYPYVREVISDMVVRAGLPPVVLQPMNFENAYQQQKQMQAAQQPATTH</sequence>
<dbReference type="PANTHER" id="PTHR36918:SF1">
    <property type="entry name" value="PROTEIN-EXPORT PROTEIN SECB"/>
    <property type="match status" value="1"/>
</dbReference>
<evidence type="ECO:0000313" key="8">
    <source>
        <dbReference type="Proteomes" id="UP000502260"/>
    </source>
</evidence>
<comment type="similarity">
    <text evidence="1 6">Belongs to the SecB family.</text>
</comment>
<reference evidence="8" key="1">
    <citation type="submission" date="2020-03" db="EMBL/GenBank/DDBJ databases">
        <title>Complete genome sequence of sulfur-oxidizing bacterium skT11.</title>
        <authorList>
            <person name="Kanda M."/>
            <person name="Kojima H."/>
            <person name="Fukui M."/>
        </authorList>
    </citation>
    <scope>NUCLEOTIDE SEQUENCE [LARGE SCALE GENOMIC DNA]</scope>
    <source>
        <strain evidence="8">skT11</strain>
    </source>
</reference>
<gene>
    <name evidence="6 7" type="primary">secB</name>
    <name evidence="7" type="ORF">SKTS_02730</name>
</gene>
<dbReference type="GO" id="GO:0015031">
    <property type="term" value="P:protein transport"/>
    <property type="evidence" value="ECO:0007669"/>
    <property type="project" value="UniProtKB-UniRule"/>
</dbReference>
<dbReference type="GO" id="GO:0005737">
    <property type="term" value="C:cytoplasm"/>
    <property type="evidence" value="ECO:0007669"/>
    <property type="project" value="UniProtKB-SubCell"/>
</dbReference>
<dbReference type="GO" id="GO:0051262">
    <property type="term" value="P:protein tetramerization"/>
    <property type="evidence" value="ECO:0007669"/>
    <property type="project" value="InterPro"/>
</dbReference>
<dbReference type="KEGG" id="slac:SKTS_02730"/>